<dbReference type="EMBL" id="VKAC01000025">
    <property type="protein sequence ID" value="TXR51277.1"/>
    <property type="molecule type" value="Genomic_DNA"/>
</dbReference>
<keyword evidence="2" id="KW-0238">DNA-binding</keyword>
<protein>
    <submittedName>
        <fullName evidence="5">GntR family transcriptional regulator</fullName>
    </submittedName>
</protein>
<dbReference type="Gene3D" id="1.10.10.10">
    <property type="entry name" value="Winged helix-like DNA-binding domain superfamily/Winged helix DNA-binding domain"/>
    <property type="match status" value="1"/>
</dbReference>
<feature type="domain" description="HTH gntR-type" evidence="4">
    <location>
        <begin position="41"/>
        <end position="108"/>
    </location>
</feature>
<dbReference type="InterPro" id="IPR036390">
    <property type="entry name" value="WH_DNA-bd_sf"/>
</dbReference>
<evidence type="ECO:0000256" key="2">
    <source>
        <dbReference type="ARBA" id="ARBA00023125"/>
    </source>
</evidence>
<evidence type="ECO:0000313" key="5">
    <source>
        <dbReference type="EMBL" id="TXR51277.1"/>
    </source>
</evidence>
<accession>A0A5C8Z193</accession>
<name>A0A5C8Z193_9ACTN</name>
<evidence type="ECO:0000256" key="3">
    <source>
        <dbReference type="ARBA" id="ARBA00023163"/>
    </source>
</evidence>
<dbReference type="OrthoDB" id="8680240at2"/>
<evidence type="ECO:0000313" key="6">
    <source>
        <dbReference type="Proteomes" id="UP000321234"/>
    </source>
</evidence>
<dbReference type="SUPFAM" id="SSF46785">
    <property type="entry name" value="Winged helix' DNA-binding domain"/>
    <property type="match status" value="1"/>
</dbReference>
<dbReference type="PRINTS" id="PR00035">
    <property type="entry name" value="HTHGNTR"/>
</dbReference>
<dbReference type="Pfam" id="PF07729">
    <property type="entry name" value="FCD"/>
    <property type="match status" value="1"/>
</dbReference>
<dbReference type="SMART" id="SM00345">
    <property type="entry name" value="HTH_GNTR"/>
    <property type="match status" value="1"/>
</dbReference>
<reference evidence="5 6" key="1">
    <citation type="submission" date="2019-07" db="EMBL/GenBank/DDBJ databases">
        <title>Quadrisphaera sp. strain DD2A genome sequencing and assembly.</title>
        <authorList>
            <person name="Kim I."/>
        </authorList>
    </citation>
    <scope>NUCLEOTIDE SEQUENCE [LARGE SCALE GENOMIC DNA]</scope>
    <source>
        <strain evidence="5 6">DD2A</strain>
    </source>
</reference>
<keyword evidence="1" id="KW-0805">Transcription regulation</keyword>
<dbReference type="GO" id="GO:0003700">
    <property type="term" value="F:DNA-binding transcription factor activity"/>
    <property type="evidence" value="ECO:0007669"/>
    <property type="project" value="InterPro"/>
</dbReference>
<dbReference type="InterPro" id="IPR036388">
    <property type="entry name" value="WH-like_DNA-bd_sf"/>
</dbReference>
<dbReference type="SUPFAM" id="SSF48008">
    <property type="entry name" value="GntR ligand-binding domain-like"/>
    <property type="match status" value="1"/>
</dbReference>
<organism evidence="5 6">
    <name type="scientific">Quadrisphaera setariae</name>
    <dbReference type="NCBI Taxonomy" id="2593304"/>
    <lineage>
        <taxon>Bacteria</taxon>
        <taxon>Bacillati</taxon>
        <taxon>Actinomycetota</taxon>
        <taxon>Actinomycetes</taxon>
        <taxon>Kineosporiales</taxon>
        <taxon>Kineosporiaceae</taxon>
        <taxon>Quadrisphaera</taxon>
    </lineage>
</organism>
<keyword evidence="6" id="KW-1185">Reference proteome</keyword>
<dbReference type="InterPro" id="IPR008920">
    <property type="entry name" value="TF_FadR/GntR_C"/>
</dbReference>
<keyword evidence="3" id="KW-0804">Transcription</keyword>
<dbReference type="Proteomes" id="UP000321234">
    <property type="component" value="Unassembled WGS sequence"/>
</dbReference>
<dbReference type="PROSITE" id="PS50949">
    <property type="entry name" value="HTH_GNTR"/>
    <property type="match status" value="1"/>
</dbReference>
<dbReference type="SMART" id="SM00895">
    <property type="entry name" value="FCD"/>
    <property type="match status" value="1"/>
</dbReference>
<dbReference type="InterPro" id="IPR011711">
    <property type="entry name" value="GntR_C"/>
</dbReference>
<proteinExistence type="predicted"/>
<dbReference type="InterPro" id="IPR000524">
    <property type="entry name" value="Tscrpt_reg_HTH_GntR"/>
</dbReference>
<dbReference type="Gene3D" id="1.20.120.530">
    <property type="entry name" value="GntR ligand-binding domain-like"/>
    <property type="match status" value="1"/>
</dbReference>
<dbReference type="PANTHER" id="PTHR43537:SF24">
    <property type="entry name" value="GLUCONATE OPERON TRANSCRIPTIONAL REPRESSOR"/>
    <property type="match status" value="1"/>
</dbReference>
<evidence type="ECO:0000259" key="4">
    <source>
        <dbReference type="PROSITE" id="PS50949"/>
    </source>
</evidence>
<dbReference type="CDD" id="cd07377">
    <property type="entry name" value="WHTH_GntR"/>
    <property type="match status" value="1"/>
</dbReference>
<dbReference type="PANTHER" id="PTHR43537">
    <property type="entry name" value="TRANSCRIPTIONAL REGULATOR, GNTR FAMILY"/>
    <property type="match status" value="1"/>
</dbReference>
<comment type="caution">
    <text evidence="5">The sequence shown here is derived from an EMBL/GenBank/DDBJ whole genome shotgun (WGS) entry which is preliminary data.</text>
</comment>
<dbReference type="Pfam" id="PF00392">
    <property type="entry name" value="GntR"/>
    <property type="match status" value="1"/>
</dbReference>
<dbReference type="GO" id="GO:0003677">
    <property type="term" value="F:DNA binding"/>
    <property type="evidence" value="ECO:0007669"/>
    <property type="project" value="UniProtKB-KW"/>
</dbReference>
<dbReference type="AlphaFoldDB" id="A0A5C8Z193"/>
<sequence length="246" mass="26153">MPSGAPCVPAHRGRGDLPRRRACAGRRRSVGVQEVAAGPAGTAAQRAHAQLREAVLSGALAPGSMLSENDLAASLQMSRTPVRAALARLQEEGWVTIYPQRGALVRELTADEVREAAQVRHALEVAGVRQAAPGARVRLASQQAEGLDAQRAALRSGDVGGFTSHAMGFHRAFVALAGNGLMLATYDRLQDLQQLSIARSAPRLLDDPDTVLLEHQRLLDTAVDGDWVAFAERLGEHQAAHHDPGT</sequence>
<evidence type="ECO:0000256" key="1">
    <source>
        <dbReference type="ARBA" id="ARBA00023015"/>
    </source>
</evidence>
<gene>
    <name evidence="5" type="ORF">FMM08_22635</name>
</gene>